<dbReference type="CDD" id="cd05827">
    <property type="entry name" value="Sortase_C"/>
    <property type="match status" value="1"/>
</dbReference>
<dbReference type="Gene3D" id="2.40.260.10">
    <property type="entry name" value="Sortase"/>
    <property type="match status" value="1"/>
</dbReference>
<evidence type="ECO:0000313" key="4">
    <source>
        <dbReference type="EMBL" id="EHN58141.1"/>
    </source>
</evidence>
<gene>
    <name evidence="4" type="ORF">OKIT_0012</name>
</gene>
<dbReference type="PATRIC" id="fig|1045004.4.peg.13"/>
<dbReference type="AlphaFoldDB" id="G9WIK2"/>
<proteinExistence type="predicted"/>
<reference evidence="4 5" key="1">
    <citation type="journal article" date="2012" name="PLoS ONE">
        <title>Functional divergence in the genus oenococcus as predicted by genome sequencing of the newly-described species, Oenococcus kitaharae.</title>
        <authorList>
            <person name="Borneman A.R."/>
            <person name="McCarthy J.M."/>
            <person name="Chambers P.J."/>
            <person name="Bartowsky E.J."/>
        </authorList>
    </citation>
    <scope>NUCLEOTIDE SEQUENCE [LARGE SCALE GENOMIC DNA]</scope>
    <source>
        <strain evidence="5">DSM17330</strain>
    </source>
</reference>
<dbReference type="STRING" id="336988.NT96_03285"/>
<feature type="transmembrane region" description="Helical" evidence="3">
    <location>
        <begin position="15"/>
        <end position="33"/>
    </location>
</feature>
<dbReference type="HOGENOM" id="CLU_045680_1_0_9"/>
<keyword evidence="1" id="KW-0378">Hydrolase</keyword>
<dbReference type="GO" id="GO:0016787">
    <property type="term" value="F:hydrolase activity"/>
    <property type="evidence" value="ECO:0007669"/>
    <property type="project" value="UniProtKB-KW"/>
</dbReference>
<dbReference type="InterPro" id="IPR042002">
    <property type="entry name" value="Sortase_C"/>
</dbReference>
<dbReference type="OrthoDB" id="1648028at2"/>
<protein>
    <submittedName>
        <fullName evidence="4">Sortase A LPXTG specific</fullName>
    </submittedName>
</protein>
<dbReference type="NCBIfam" id="TIGR01076">
    <property type="entry name" value="sortase_fam"/>
    <property type="match status" value="1"/>
</dbReference>
<comment type="caution">
    <text evidence="4">The sequence shown here is derived from an EMBL/GenBank/DDBJ whole genome shotgun (WGS) entry which is preliminary data.</text>
</comment>
<keyword evidence="3" id="KW-0812">Transmembrane</keyword>
<dbReference type="InterPro" id="IPR023365">
    <property type="entry name" value="Sortase_dom-sf"/>
</dbReference>
<feature type="transmembrane region" description="Helical" evidence="3">
    <location>
        <begin position="246"/>
        <end position="267"/>
    </location>
</feature>
<evidence type="ECO:0000313" key="5">
    <source>
        <dbReference type="Proteomes" id="UP000004959"/>
    </source>
</evidence>
<sequence>MKKDRSSHKKRKNKLWLILLFMIGSLIALYPFYVGAVNNFIDQQRIRLVEKETASDIAKKEAAMAKKNAQITQFGLHPGVDPFSGADTTSRVDLKKHLIGSIEIAKIRLRIPLFDETNSEILNYGAGVLQGTSFPLGGPNTHSVITGHRGLAQRTLFTNLNQLKKGDLFILTVLKKKLAYRVDRIRVVKPNNYRALKIEPGRDLVTLLTCTPYMINSHRLLVTGHRVAYHPAMGQQARQAATANNWIQISILAAVLLLAAGQLRWLYRSIHANLIAKNRADLSLRIYDRRRRELAGVIGQLMVVNRKKPFTRRGRPITARSDMRGRMLFADLPGGLYYLKLTEGTDGDGCQVGMRRLGEHKMHFYPDGKQKWLFINHDGQLAVYLDH</sequence>
<evidence type="ECO:0000256" key="1">
    <source>
        <dbReference type="ARBA" id="ARBA00022801"/>
    </source>
</evidence>
<dbReference type="SUPFAM" id="SSF63817">
    <property type="entry name" value="Sortase"/>
    <property type="match status" value="1"/>
</dbReference>
<organism evidence="4 5">
    <name type="scientific">Oenococcus kitaharae DSM 17330</name>
    <dbReference type="NCBI Taxonomy" id="1045004"/>
    <lineage>
        <taxon>Bacteria</taxon>
        <taxon>Bacillati</taxon>
        <taxon>Bacillota</taxon>
        <taxon>Bacilli</taxon>
        <taxon>Lactobacillales</taxon>
        <taxon>Lactobacillaceae</taxon>
        <taxon>Oenococcus</taxon>
    </lineage>
</organism>
<name>G9WIK2_9LACO</name>
<keyword evidence="3" id="KW-1133">Transmembrane helix</keyword>
<dbReference type="RefSeq" id="WP_007744191.1">
    <property type="nucleotide sequence ID" value="NZ_CM001398.1"/>
</dbReference>
<feature type="active site" description="Proton donor/acceptor" evidence="2">
    <location>
        <position position="148"/>
    </location>
</feature>
<dbReference type="Proteomes" id="UP000004959">
    <property type="component" value="Chromosome"/>
</dbReference>
<feature type="active site" description="Acyl-thioester intermediate" evidence="2">
    <location>
        <position position="210"/>
    </location>
</feature>
<keyword evidence="5" id="KW-1185">Reference proteome</keyword>
<dbReference type="Pfam" id="PF04203">
    <property type="entry name" value="Sortase"/>
    <property type="match status" value="1"/>
</dbReference>
<dbReference type="eggNOG" id="COG3764">
    <property type="taxonomic scope" value="Bacteria"/>
</dbReference>
<evidence type="ECO:0000256" key="2">
    <source>
        <dbReference type="PIRSR" id="PIRSR605754-1"/>
    </source>
</evidence>
<evidence type="ECO:0000256" key="3">
    <source>
        <dbReference type="SAM" id="Phobius"/>
    </source>
</evidence>
<dbReference type="NCBIfam" id="NF033745">
    <property type="entry name" value="class_C_sortase"/>
    <property type="match status" value="1"/>
</dbReference>
<dbReference type="InterPro" id="IPR005754">
    <property type="entry name" value="Sortase"/>
</dbReference>
<dbReference type="EMBL" id="AFVZ01000001">
    <property type="protein sequence ID" value="EHN58141.1"/>
    <property type="molecule type" value="Genomic_DNA"/>
</dbReference>
<keyword evidence="3" id="KW-0472">Membrane</keyword>
<accession>G9WIK2</accession>